<proteinExistence type="predicted"/>
<dbReference type="EMBL" id="OU896713">
    <property type="protein sequence ID" value="CAH1175888.1"/>
    <property type="molecule type" value="Genomic_DNA"/>
</dbReference>
<reference evidence="2" key="2">
    <citation type="submission" date="2022-10" db="EMBL/GenBank/DDBJ databases">
        <authorList>
            <consortium name="ENA_rothamsted_submissions"/>
            <consortium name="culmorum"/>
            <person name="King R."/>
        </authorList>
    </citation>
    <scope>NUCLEOTIDE SEQUENCE</scope>
</reference>
<name>A0A9P0GUN7_PHACE</name>
<evidence type="ECO:0000313" key="2">
    <source>
        <dbReference type="EMBL" id="CAH1175888.1"/>
    </source>
</evidence>
<reference evidence="2" key="1">
    <citation type="submission" date="2022-01" db="EMBL/GenBank/DDBJ databases">
        <authorList>
            <person name="King R."/>
        </authorList>
    </citation>
    <scope>NUCLEOTIDE SEQUENCE</scope>
</reference>
<dbReference type="Pfam" id="PF14846">
    <property type="entry name" value="DUF4485"/>
    <property type="match status" value="1"/>
</dbReference>
<feature type="domain" description="DUF4485" evidence="1">
    <location>
        <begin position="8"/>
        <end position="86"/>
    </location>
</feature>
<accession>A0A9P0GUN7</accession>
<dbReference type="Proteomes" id="UP001153737">
    <property type="component" value="Chromosome 7"/>
</dbReference>
<sequence>MANPIKALNEHFLYNCKLAKALQQLLLPNERKLIELWFDKLLEMDKTVDQMIIRSDYMWFILLMLQSKKVKEPFTRLPPSNLLPLKKFVRLHIYEEVLIANEPNMVLSEPRRISRDSIFSEVEMITAATSCSSIKHSK</sequence>
<evidence type="ECO:0000313" key="3">
    <source>
        <dbReference type="Proteomes" id="UP001153737"/>
    </source>
</evidence>
<protein>
    <recommendedName>
        <fullName evidence="1">DUF4485 domain-containing protein</fullName>
    </recommendedName>
</protein>
<organism evidence="2 3">
    <name type="scientific">Phaedon cochleariae</name>
    <name type="common">Mustard beetle</name>
    <dbReference type="NCBI Taxonomy" id="80249"/>
    <lineage>
        <taxon>Eukaryota</taxon>
        <taxon>Metazoa</taxon>
        <taxon>Ecdysozoa</taxon>
        <taxon>Arthropoda</taxon>
        <taxon>Hexapoda</taxon>
        <taxon>Insecta</taxon>
        <taxon>Pterygota</taxon>
        <taxon>Neoptera</taxon>
        <taxon>Endopterygota</taxon>
        <taxon>Coleoptera</taxon>
        <taxon>Polyphaga</taxon>
        <taxon>Cucujiformia</taxon>
        <taxon>Chrysomeloidea</taxon>
        <taxon>Chrysomelidae</taxon>
        <taxon>Chrysomelinae</taxon>
        <taxon>Chrysomelini</taxon>
        <taxon>Phaedon</taxon>
    </lineage>
</organism>
<keyword evidence="3" id="KW-1185">Reference proteome</keyword>
<dbReference type="InterPro" id="IPR027831">
    <property type="entry name" value="DUF4485"/>
</dbReference>
<dbReference type="OrthoDB" id="6629291at2759"/>
<dbReference type="AlphaFoldDB" id="A0A9P0GUN7"/>
<gene>
    <name evidence="2" type="ORF">PHAECO_LOCUS10802</name>
</gene>
<evidence type="ECO:0000259" key="1">
    <source>
        <dbReference type="Pfam" id="PF14846"/>
    </source>
</evidence>